<comment type="caution">
    <text evidence="1">The sequence shown here is derived from an EMBL/GenBank/DDBJ whole genome shotgun (WGS) entry which is preliminary data.</text>
</comment>
<evidence type="ECO:0000313" key="2">
    <source>
        <dbReference type="Proteomes" id="UP001195483"/>
    </source>
</evidence>
<reference evidence="1" key="1">
    <citation type="journal article" date="2021" name="Genome Biol. Evol.">
        <title>A High-Quality Reference Genome for a Parasitic Bivalve with Doubly Uniparental Inheritance (Bivalvia: Unionida).</title>
        <authorList>
            <person name="Smith C.H."/>
        </authorList>
    </citation>
    <scope>NUCLEOTIDE SEQUENCE</scope>
    <source>
        <strain evidence="1">CHS0354</strain>
    </source>
</reference>
<dbReference type="AlphaFoldDB" id="A0AAE0VGM8"/>
<gene>
    <name evidence="1" type="ORF">CHS0354_001201</name>
</gene>
<keyword evidence="2" id="KW-1185">Reference proteome</keyword>
<dbReference type="Proteomes" id="UP001195483">
    <property type="component" value="Unassembled WGS sequence"/>
</dbReference>
<dbReference type="EMBL" id="JAEAOA010000122">
    <property type="protein sequence ID" value="KAK3576182.1"/>
    <property type="molecule type" value="Genomic_DNA"/>
</dbReference>
<name>A0AAE0VGM8_9BIVA</name>
<sequence length="62" mass="6867">RLVYSCLQQLKGIMEVTELINEDVEEKLAKDGDNVIDVECDCNNCVSGDNVTSDEITSDNDD</sequence>
<reference evidence="1" key="2">
    <citation type="journal article" date="2021" name="Genome Biol. Evol.">
        <title>Developing a high-quality reference genome for a parasitic bivalve with doubly uniparental inheritance (Bivalvia: Unionida).</title>
        <authorList>
            <person name="Smith C.H."/>
        </authorList>
    </citation>
    <scope>NUCLEOTIDE SEQUENCE</scope>
    <source>
        <strain evidence="1">CHS0354</strain>
        <tissue evidence="1">Mantle</tissue>
    </source>
</reference>
<reference evidence="1" key="3">
    <citation type="submission" date="2023-05" db="EMBL/GenBank/DDBJ databases">
        <authorList>
            <person name="Smith C.H."/>
        </authorList>
    </citation>
    <scope>NUCLEOTIDE SEQUENCE</scope>
    <source>
        <strain evidence="1">CHS0354</strain>
        <tissue evidence="1">Mantle</tissue>
    </source>
</reference>
<evidence type="ECO:0000313" key="1">
    <source>
        <dbReference type="EMBL" id="KAK3576182.1"/>
    </source>
</evidence>
<protein>
    <submittedName>
        <fullName evidence="1">Uncharacterized protein</fullName>
    </submittedName>
</protein>
<feature type="non-terminal residue" evidence="1">
    <location>
        <position position="1"/>
    </location>
</feature>
<organism evidence="1 2">
    <name type="scientific">Potamilus streckersoni</name>
    <dbReference type="NCBI Taxonomy" id="2493646"/>
    <lineage>
        <taxon>Eukaryota</taxon>
        <taxon>Metazoa</taxon>
        <taxon>Spiralia</taxon>
        <taxon>Lophotrochozoa</taxon>
        <taxon>Mollusca</taxon>
        <taxon>Bivalvia</taxon>
        <taxon>Autobranchia</taxon>
        <taxon>Heteroconchia</taxon>
        <taxon>Palaeoheterodonta</taxon>
        <taxon>Unionida</taxon>
        <taxon>Unionoidea</taxon>
        <taxon>Unionidae</taxon>
        <taxon>Ambleminae</taxon>
        <taxon>Lampsilini</taxon>
        <taxon>Potamilus</taxon>
    </lineage>
</organism>
<proteinExistence type="predicted"/>
<accession>A0AAE0VGM8</accession>